<name>A0A7W5G458_9GAMM</name>
<dbReference type="EMBL" id="JACHXM010000001">
    <property type="protein sequence ID" value="MBB3139607.1"/>
    <property type="molecule type" value="Genomic_DNA"/>
</dbReference>
<sequence length="40" mass="4568">MTKLSISGNLMTWQFLTILPQSTMCAFKMEQEFGVKPGSW</sequence>
<protein>
    <submittedName>
        <fullName evidence="1">Uncharacterized protein</fullName>
    </submittedName>
</protein>
<reference evidence="1 2" key="1">
    <citation type="submission" date="2020-08" db="EMBL/GenBank/DDBJ databases">
        <title>Genomic Encyclopedia of Type Strains, Phase III (KMG-III): the genomes of soil and plant-associated and newly described type strains.</title>
        <authorList>
            <person name="Whitman W."/>
        </authorList>
    </citation>
    <scope>NUCLEOTIDE SEQUENCE [LARGE SCALE GENOMIC DNA]</scope>
    <source>
        <strain evidence="1 2">CECT 5995</strain>
    </source>
</reference>
<proteinExistence type="predicted"/>
<accession>A0A7W5G458</accession>
<gene>
    <name evidence="1" type="ORF">FHR96_000453</name>
</gene>
<evidence type="ECO:0000313" key="1">
    <source>
        <dbReference type="EMBL" id="MBB3139607.1"/>
    </source>
</evidence>
<comment type="caution">
    <text evidence="1">The sequence shown here is derived from an EMBL/GenBank/DDBJ whole genome shotgun (WGS) entry which is preliminary data.</text>
</comment>
<dbReference type="Proteomes" id="UP000525987">
    <property type="component" value="Unassembled WGS sequence"/>
</dbReference>
<dbReference type="AlphaFoldDB" id="A0A7W5G458"/>
<evidence type="ECO:0000313" key="2">
    <source>
        <dbReference type="Proteomes" id="UP000525987"/>
    </source>
</evidence>
<organism evidence="1 2">
    <name type="scientific">Halomonas organivorans</name>
    <dbReference type="NCBI Taxonomy" id="257772"/>
    <lineage>
        <taxon>Bacteria</taxon>
        <taxon>Pseudomonadati</taxon>
        <taxon>Pseudomonadota</taxon>
        <taxon>Gammaproteobacteria</taxon>
        <taxon>Oceanospirillales</taxon>
        <taxon>Halomonadaceae</taxon>
        <taxon>Halomonas</taxon>
    </lineage>
</organism>
<keyword evidence="2" id="KW-1185">Reference proteome</keyword>